<evidence type="ECO:0000313" key="2">
    <source>
        <dbReference type="EMBL" id="KAH7235306.1"/>
    </source>
</evidence>
<keyword evidence="1" id="KW-0812">Transmembrane</keyword>
<sequence>MNATPPICYDDCDDAYRIAQSYGKTSDLCWEGRSFKVLYQQCLACIADNTNRSKGTVRDYIQPELEDFINYCEKREVTALTTVYSTRVTTVTGSQGPVTSTVVMGEVIRMGGETSSFADTSIKPHIAIIVGSVIPLVLLISVLGFLSFHWLRRRRAAKEQGGPASDERGWNDDKPQLHSECVERPTFELEDSVPVVVVIAAAKERLEMAVNEPAAYEMPVGKGCPRKL</sequence>
<evidence type="ECO:0000256" key="1">
    <source>
        <dbReference type="SAM" id="Phobius"/>
    </source>
</evidence>
<keyword evidence="1" id="KW-0472">Membrane</keyword>
<dbReference type="EMBL" id="JAGPXF010000007">
    <property type="protein sequence ID" value="KAH7235306.1"/>
    <property type="molecule type" value="Genomic_DNA"/>
</dbReference>
<dbReference type="PANTHER" id="PTHR38122">
    <property type="entry name" value="GLYCOPROTEIN X"/>
    <property type="match status" value="1"/>
</dbReference>
<gene>
    <name evidence="2" type="ORF">BKA59DRAFT_405263</name>
</gene>
<organism evidence="2 3">
    <name type="scientific">Fusarium tricinctum</name>
    <dbReference type="NCBI Taxonomy" id="61284"/>
    <lineage>
        <taxon>Eukaryota</taxon>
        <taxon>Fungi</taxon>
        <taxon>Dikarya</taxon>
        <taxon>Ascomycota</taxon>
        <taxon>Pezizomycotina</taxon>
        <taxon>Sordariomycetes</taxon>
        <taxon>Hypocreomycetidae</taxon>
        <taxon>Hypocreales</taxon>
        <taxon>Nectriaceae</taxon>
        <taxon>Fusarium</taxon>
        <taxon>Fusarium tricinctum species complex</taxon>
    </lineage>
</organism>
<name>A0A8K0RJK1_9HYPO</name>
<keyword evidence="1" id="KW-1133">Transmembrane helix</keyword>
<dbReference type="PANTHER" id="PTHR38122:SF1">
    <property type="entry name" value="GLYCOPROTEIN X"/>
    <property type="match status" value="1"/>
</dbReference>
<dbReference type="Proteomes" id="UP000813427">
    <property type="component" value="Unassembled WGS sequence"/>
</dbReference>
<protein>
    <submittedName>
        <fullName evidence="2">Uncharacterized protein</fullName>
    </submittedName>
</protein>
<evidence type="ECO:0000313" key="3">
    <source>
        <dbReference type="Proteomes" id="UP000813427"/>
    </source>
</evidence>
<feature type="transmembrane region" description="Helical" evidence="1">
    <location>
        <begin position="126"/>
        <end position="148"/>
    </location>
</feature>
<dbReference type="AlphaFoldDB" id="A0A8K0RJK1"/>
<comment type="caution">
    <text evidence="2">The sequence shown here is derived from an EMBL/GenBank/DDBJ whole genome shotgun (WGS) entry which is preliminary data.</text>
</comment>
<proteinExistence type="predicted"/>
<reference evidence="2" key="1">
    <citation type="journal article" date="2021" name="Nat. Commun.">
        <title>Genetic determinants of endophytism in the Arabidopsis root mycobiome.</title>
        <authorList>
            <person name="Mesny F."/>
            <person name="Miyauchi S."/>
            <person name="Thiergart T."/>
            <person name="Pickel B."/>
            <person name="Atanasova L."/>
            <person name="Karlsson M."/>
            <person name="Huettel B."/>
            <person name="Barry K.W."/>
            <person name="Haridas S."/>
            <person name="Chen C."/>
            <person name="Bauer D."/>
            <person name="Andreopoulos W."/>
            <person name="Pangilinan J."/>
            <person name="LaButti K."/>
            <person name="Riley R."/>
            <person name="Lipzen A."/>
            <person name="Clum A."/>
            <person name="Drula E."/>
            <person name="Henrissat B."/>
            <person name="Kohler A."/>
            <person name="Grigoriev I.V."/>
            <person name="Martin F.M."/>
            <person name="Hacquard S."/>
        </authorList>
    </citation>
    <scope>NUCLEOTIDE SEQUENCE</scope>
    <source>
        <strain evidence="2">MPI-SDFR-AT-0068</strain>
    </source>
</reference>
<dbReference type="OrthoDB" id="5414836at2759"/>
<keyword evidence="3" id="KW-1185">Reference proteome</keyword>
<accession>A0A8K0RJK1</accession>